<keyword evidence="1" id="KW-0812">Transmembrane</keyword>
<feature type="transmembrane region" description="Helical" evidence="1">
    <location>
        <begin position="55"/>
        <end position="76"/>
    </location>
</feature>
<dbReference type="OrthoDB" id="10599962at2759"/>
<sequence>MVEQQDTQAIMEGKGRVKEVRCGRRDRVMLTGCRMMNEKKGVGGRGCVVGVVSSFFFFHLLSLFFFLLPFFFRLWAWMEASKLSYFFGLSVYGGNGGGGLAGCGFGA</sequence>
<name>A0A317VKI8_ASPEC</name>
<dbReference type="AlphaFoldDB" id="A0A317VKI8"/>
<evidence type="ECO:0000313" key="3">
    <source>
        <dbReference type="Proteomes" id="UP000246171"/>
    </source>
</evidence>
<dbReference type="Proteomes" id="UP000246171">
    <property type="component" value="Unassembled WGS sequence"/>
</dbReference>
<proteinExistence type="predicted"/>
<reference evidence="2" key="1">
    <citation type="submission" date="2016-12" db="EMBL/GenBank/DDBJ databases">
        <title>The genomes of Aspergillus section Nigri reveals drivers in fungal speciation.</title>
        <authorList>
            <consortium name="DOE Joint Genome Institute"/>
            <person name="Vesth T.C."/>
            <person name="Nybo J."/>
            <person name="Theobald S."/>
            <person name="Brandl J."/>
            <person name="Frisvad J.C."/>
            <person name="Nielsen K.F."/>
            <person name="Lyhne E.K."/>
            <person name="Kogle M.E."/>
            <person name="Kuo A."/>
            <person name="Riley R."/>
            <person name="Clum A."/>
            <person name="Nolan M."/>
            <person name="Lipzen A."/>
            <person name="Salamov A."/>
            <person name="Henrissat B."/>
            <person name="Wiebenga A."/>
            <person name="De vries R.P."/>
            <person name="Grigoriev I.V."/>
            <person name="Mortensen U.H."/>
            <person name="Andersen M.R."/>
            <person name="Baker S.E."/>
        </authorList>
    </citation>
    <scope>NUCLEOTIDE SEQUENCE</scope>
    <source>
        <strain evidence="2">CBS 122712</strain>
    </source>
</reference>
<evidence type="ECO:0008006" key="4">
    <source>
        <dbReference type="Google" id="ProtNLM"/>
    </source>
</evidence>
<evidence type="ECO:0000313" key="2">
    <source>
        <dbReference type="EMBL" id="PWY74039.1"/>
    </source>
</evidence>
<dbReference type="VEuPathDB" id="FungiDB:BO83DRAFT_24356"/>
<evidence type="ECO:0000256" key="1">
    <source>
        <dbReference type="SAM" id="Phobius"/>
    </source>
</evidence>
<dbReference type="RefSeq" id="XP_025388489.1">
    <property type="nucleotide sequence ID" value="XM_025526988.1"/>
</dbReference>
<keyword evidence="1" id="KW-1133">Transmembrane helix</keyword>
<gene>
    <name evidence="2" type="ORF">BO83DRAFT_24356</name>
</gene>
<protein>
    <recommendedName>
        <fullName evidence="4">Transmembrane protein</fullName>
    </recommendedName>
</protein>
<organism evidence="2 3">
    <name type="scientific">Aspergillus eucalypticola (strain CBS 122712 / IBT 29274)</name>
    <dbReference type="NCBI Taxonomy" id="1448314"/>
    <lineage>
        <taxon>Eukaryota</taxon>
        <taxon>Fungi</taxon>
        <taxon>Dikarya</taxon>
        <taxon>Ascomycota</taxon>
        <taxon>Pezizomycotina</taxon>
        <taxon>Eurotiomycetes</taxon>
        <taxon>Eurotiomycetidae</taxon>
        <taxon>Eurotiales</taxon>
        <taxon>Aspergillaceae</taxon>
        <taxon>Aspergillus</taxon>
        <taxon>Aspergillus subgen. Circumdati</taxon>
    </lineage>
</organism>
<keyword evidence="1" id="KW-0472">Membrane</keyword>
<dbReference type="GeneID" id="37048950"/>
<comment type="caution">
    <text evidence="2">The sequence shown here is derived from an EMBL/GenBank/DDBJ whole genome shotgun (WGS) entry which is preliminary data.</text>
</comment>
<dbReference type="EMBL" id="MSFU01000011">
    <property type="protein sequence ID" value="PWY74039.1"/>
    <property type="molecule type" value="Genomic_DNA"/>
</dbReference>
<accession>A0A317VKI8</accession>
<keyword evidence="3" id="KW-1185">Reference proteome</keyword>